<organism evidence="1 2">
    <name type="scientific">Pseudomonas alkylphenolica</name>
    <dbReference type="NCBI Taxonomy" id="237609"/>
    <lineage>
        <taxon>Bacteria</taxon>
        <taxon>Pseudomonadati</taxon>
        <taxon>Pseudomonadota</taxon>
        <taxon>Gammaproteobacteria</taxon>
        <taxon>Pseudomonadales</taxon>
        <taxon>Pseudomonadaceae</taxon>
        <taxon>Pseudomonas</taxon>
    </lineage>
</organism>
<reference evidence="1 2" key="1">
    <citation type="submission" date="2014-07" db="EMBL/GenBank/DDBJ databases">
        <authorList>
            <person name="Lee K."/>
            <person name="Lim J.Y."/>
            <person name="Hwang I."/>
        </authorList>
    </citation>
    <scope>NUCLEOTIDE SEQUENCE [LARGE SCALE GENOMIC DNA]</scope>
    <source>
        <strain evidence="1 2">KL28</strain>
    </source>
</reference>
<dbReference type="KEGG" id="palk:PSAKL28_29430"/>
<proteinExistence type="predicted"/>
<protein>
    <recommendedName>
        <fullName evidence="3">Transcriptional regulator</fullName>
    </recommendedName>
</protein>
<dbReference type="Proteomes" id="UP000028931">
    <property type="component" value="Chromosome"/>
</dbReference>
<name>A0A077F9X1_9PSED</name>
<dbReference type="EMBL" id="CP009048">
    <property type="protein sequence ID" value="AIL62133.1"/>
    <property type="molecule type" value="Genomic_DNA"/>
</dbReference>
<evidence type="ECO:0000313" key="1">
    <source>
        <dbReference type="EMBL" id="AIL62133.1"/>
    </source>
</evidence>
<gene>
    <name evidence="1" type="ORF">PSAKL28_29430</name>
</gene>
<dbReference type="eggNOG" id="COG2345">
    <property type="taxonomic scope" value="Bacteria"/>
</dbReference>
<evidence type="ECO:0000313" key="2">
    <source>
        <dbReference type="Proteomes" id="UP000028931"/>
    </source>
</evidence>
<evidence type="ECO:0008006" key="3">
    <source>
        <dbReference type="Google" id="ProtNLM"/>
    </source>
</evidence>
<dbReference type="HOGENOM" id="CLU_078469_2_0_6"/>
<accession>A0A077F9X1</accession>
<dbReference type="InterPro" id="IPR036390">
    <property type="entry name" value="WH_DNA-bd_sf"/>
</dbReference>
<dbReference type="InterPro" id="IPR036388">
    <property type="entry name" value="WH-like_DNA-bd_sf"/>
</dbReference>
<dbReference type="AlphaFoldDB" id="A0A077F9X1"/>
<sequence>MHDDRPSMTPTATDASNSTAERILFLLKTRGALKTTDLASLLQISFEAARQHVQKLQAAQLISGISAPANGAGRPSQKWLLTETAQRRFPDAHSVLTLQLIESVEQVFGSDGVEQLIQRMEATHRAEYQQACSQLHNLEDKVRTLVQLREQAGYMAEMQACDNGWLIIENHCPICVAASRCQGFCRSELQVFQTVLGEQALVERCEHLLSGQRRCVYRVSPRHSPTPTAG</sequence>
<dbReference type="SUPFAM" id="SSF46785">
    <property type="entry name" value="Winged helix' DNA-binding domain"/>
    <property type="match status" value="1"/>
</dbReference>
<dbReference type="Gene3D" id="1.10.10.10">
    <property type="entry name" value="Winged helix-like DNA-binding domain superfamily/Winged helix DNA-binding domain"/>
    <property type="match status" value="1"/>
</dbReference>